<dbReference type="PANTHER" id="PTHR43591">
    <property type="entry name" value="METHYLTRANSFERASE"/>
    <property type="match status" value="1"/>
</dbReference>
<dbReference type="Gene3D" id="3.40.50.150">
    <property type="entry name" value="Vaccinia Virus protein VP39"/>
    <property type="match status" value="1"/>
</dbReference>
<dbReference type="GO" id="GO:0008757">
    <property type="term" value="F:S-adenosylmethionine-dependent methyltransferase activity"/>
    <property type="evidence" value="ECO:0007669"/>
    <property type="project" value="InterPro"/>
</dbReference>
<dbReference type="InterPro" id="IPR013216">
    <property type="entry name" value="Methyltransf_11"/>
</dbReference>
<dbReference type="GeneID" id="93345792"/>
<accession>A0A378XZ06</accession>
<dbReference type="CDD" id="cd02440">
    <property type="entry name" value="AdoMet_MTases"/>
    <property type="match status" value="1"/>
</dbReference>
<dbReference type="SUPFAM" id="SSF53335">
    <property type="entry name" value="S-adenosyl-L-methionine-dependent methyltransferases"/>
    <property type="match status" value="1"/>
</dbReference>
<dbReference type="Proteomes" id="UP000254400">
    <property type="component" value="Unassembled WGS sequence"/>
</dbReference>
<evidence type="ECO:0000313" key="3">
    <source>
        <dbReference type="Proteomes" id="UP000254400"/>
    </source>
</evidence>
<dbReference type="PANTHER" id="PTHR43591:SF110">
    <property type="entry name" value="RHODANESE DOMAIN-CONTAINING PROTEIN"/>
    <property type="match status" value="1"/>
</dbReference>
<dbReference type="EMBL" id="UGSC01000001">
    <property type="protein sequence ID" value="SUA69531.1"/>
    <property type="molecule type" value="Genomic_DNA"/>
</dbReference>
<keyword evidence="2" id="KW-0489">Methyltransferase</keyword>
<dbReference type="InterPro" id="IPR029063">
    <property type="entry name" value="SAM-dependent_MTases_sf"/>
</dbReference>
<sequence>MFEKDTHEILAYYDGGAEIGRFERGIGKIELERSKEIISRYLSKSTHVIYDIGGGVGVYSSWLAELGYEVHLFDLSSQAIEFARQQQLNKPIISKLEIADARNLDRKDESADIVLLMGPLYHLTEQKERVKALQEAARVLKKGGTLITSAISRFGSLLWGLSVYGECNTIVEEDAFMDMVRQELTDGQHVRPAAYPSFITRSYFHTPDALRADWQAAGLQEPRVLGVEGPVWIAPGFEEKWAIPSHRRRLLDIAQQVEEQDSVIGMSPHMLAVGIKQKDEPNRLASVSF</sequence>
<name>A0A378XZ06_PAEPO</name>
<keyword evidence="2" id="KW-0808">Transferase</keyword>
<evidence type="ECO:0000259" key="1">
    <source>
        <dbReference type="Pfam" id="PF08241"/>
    </source>
</evidence>
<dbReference type="RefSeq" id="WP_019687121.1">
    <property type="nucleotide sequence ID" value="NZ_CP036496.1"/>
</dbReference>
<dbReference type="EC" id="2.1.1.-" evidence="2"/>
<feature type="domain" description="Methyltransferase type 11" evidence="1">
    <location>
        <begin position="51"/>
        <end position="147"/>
    </location>
</feature>
<proteinExistence type="predicted"/>
<organism evidence="2 3">
    <name type="scientific">Paenibacillus polymyxa</name>
    <name type="common">Bacillus polymyxa</name>
    <dbReference type="NCBI Taxonomy" id="1406"/>
    <lineage>
        <taxon>Bacteria</taxon>
        <taxon>Bacillati</taxon>
        <taxon>Bacillota</taxon>
        <taxon>Bacilli</taxon>
        <taxon>Bacillales</taxon>
        <taxon>Paenibacillaceae</taxon>
        <taxon>Paenibacillus</taxon>
    </lineage>
</organism>
<dbReference type="AlphaFoldDB" id="A0A378XZ06"/>
<reference evidence="2 3" key="1">
    <citation type="submission" date="2018-06" db="EMBL/GenBank/DDBJ databases">
        <authorList>
            <consortium name="Pathogen Informatics"/>
            <person name="Doyle S."/>
        </authorList>
    </citation>
    <scope>NUCLEOTIDE SEQUENCE [LARGE SCALE GENOMIC DNA]</scope>
    <source>
        <strain evidence="2 3">NCTC10343</strain>
    </source>
</reference>
<gene>
    <name evidence="2" type="primary">M1_2439</name>
    <name evidence="2" type="ORF">NCTC10343_02392</name>
</gene>
<dbReference type="Pfam" id="PF08241">
    <property type="entry name" value="Methyltransf_11"/>
    <property type="match status" value="1"/>
</dbReference>
<protein>
    <submittedName>
        <fullName evidence="2">tRNA (Mo5U34)-methyltransferase</fullName>
        <ecNumber evidence="2">2.1.1.-</ecNumber>
    </submittedName>
</protein>
<dbReference type="GO" id="GO:0032259">
    <property type="term" value="P:methylation"/>
    <property type="evidence" value="ECO:0007669"/>
    <property type="project" value="UniProtKB-KW"/>
</dbReference>
<evidence type="ECO:0000313" key="2">
    <source>
        <dbReference type="EMBL" id="SUA69531.1"/>
    </source>
</evidence>